<feature type="compositionally biased region" description="Low complexity" evidence="2">
    <location>
        <begin position="415"/>
        <end position="425"/>
    </location>
</feature>
<feature type="compositionally biased region" description="Polar residues" evidence="2">
    <location>
        <begin position="197"/>
        <end position="221"/>
    </location>
</feature>
<keyword evidence="4" id="KW-1185">Reference proteome</keyword>
<feature type="compositionally biased region" description="Polar residues" evidence="2">
    <location>
        <begin position="397"/>
        <end position="414"/>
    </location>
</feature>
<accession>A0ABP0F6A9</accession>
<feature type="compositionally biased region" description="Polar residues" evidence="2">
    <location>
        <begin position="264"/>
        <end position="276"/>
    </location>
</feature>
<feature type="region of interest" description="Disordered" evidence="2">
    <location>
        <begin position="119"/>
        <end position="221"/>
    </location>
</feature>
<feature type="compositionally biased region" description="Polar residues" evidence="2">
    <location>
        <begin position="299"/>
        <end position="309"/>
    </location>
</feature>
<evidence type="ECO:0000256" key="1">
    <source>
        <dbReference type="ARBA" id="ARBA00022553"/>
    </source>
</evidence>
<reference evidence="3 4" key="1">
    <citation type="submission" date="2024-02" db="EMBL/GenBank/DDBJ databases">
        <authorList>
            <person name="Daric V."/>
            <person name="Darras S."/>
        </authorList>
    </citation>
    <scope>NUCLEOTIDE SEQUENCE [LARGE SCALE GENOMIC DNA]</scope>
</reference>
<proteinExistence type="predicted"/>
<feature type="region of interest" description="Disordered" evidence="2">
    <location>
        <begin position="1"/>
        <end position="90"/>
    </location>
</feature>
<evidence type="ECO:0000313" key="4">
    <source>
        <dbReference type="Proteomes" id="UP001642483"/>
    </source>
</evidence>
<dbReference type="Pfam" id="PF15388">
    <property type="entry name" value="FAM117"/>
    <property type="match status" value="1"/>
</dbReference>
<feature type="compositionally biased region" description="Low complexity" evidence="2">
    <location>
        <begin position="31"/>
        <end position="40"/>
    </location>
</feature>
<dbReference type="Proteomes" id="UP001642483">
    <property type="component" value="Unassembled WGS sequence"/>
</dbReference>
<feature type="compositionally biased region" description="Basic and acidic residues" evidence="2">
    <location>
        <begin position="55"/>
        <end position="68"/>
    </location>
</feature>
<dbReference type="EMBL" id="CAWYQH010000013">
    <property type="protein sequence ID" value="CAK8675254.1"/>
    <property type="molecule type" value="Genomic_DNA"/>
</dbReference>
<feature type="compositionally biased region" description="Low complexity" evidence="2">
    <location>
        <begin position="285"/>
        <end position="298"/>
    </location>
</feature>
<feature type="region of interest" description="Disordered" evidence="2">
    <location>
        <begin position="396"/>
        <end position="432"/>
    </location>
</feature>
<comment type="caution">
    <text evidence="3">The sequence shown here is derived from an EMBL/GenBank/DDBJ whole genome shotgun (WGS) entry which is preliminary data.</text>
</comment>
<feature type="compositionally biased region" description="Basic and acidic residues" evidence="2">
    <location>
        <begin position="158"/>
        <end position="168"/>
    </location>
</feature>
<feature type="compositionally biased region" description="Polar residues" evidence="2">
    <location>
        <begin position="123"/>
        <end position="151"/>
    </location>
</feature>
<protein>
    <submittedName>
        <fullName evidence="3">Uncharacterized protein</fullName>
    </submittedName>
</protein>
<gene>
    <name evidence="3" type="ORF">CVLEPA_LOCUS4850</name>
</gene>
<feature type="compositionally biased region" description="Basic and acidic residues" evidence="2">
    <location>
        <begin position="175"/>
        <end position="184"/>
    </location>
</feature>
<keyword evidence="1" id="KW-0597">Phosphoprotein</keyword>
<name>A0ABP0F6A9_CLALP</name>
<organism evidence="3 4">
    <name type="scientific">Clavelina lepadiformis</name>
    <name type="common">Light-bulb sea squirt</name>
    <name type="synonym">Ascidia lepadiformis</name>
    <dbReference type="NCBI Taxonomy" id="159417"/>
    <lineage>
        <taxon>Eukaryota</taxon>
        <taxon>Metazoa</taxon>
        <taxon>Chordata</taxon>
        <taxon>Tunicata</taxon>
        <taxon>Ascidiacea</taxon>
        <taxon>Aplousobranchia</taxon>
        <taxon>Clavelinidae</taxon>
        <taxon>Clavelina</taxon>
    </lineage>
</organism>
<evidence type="ECO:0000256" key="2">
    <source>
        <dbReference type="SAM" id="MobiDB-lite"/>
    </source>
</evidence>
<feature type="region of interest" description="Disordered" evidence="2">
    <location>
        <begin position="239"/>
        <end position="369"/>
    </location>
</feature>
<dbReference type="PANTHER" id="PTHR14972:SF8">
    <property type="entry name" value="GLUCOCORTICOID-INDUCED TRANSCRIPT 1 PROTEIN-LIKE ISOFORM X1"/>
    <property type="match status" value="1"/>
</dbReference>
<sequence length="432" mass="47919">MMASKKTIPILKGGARMQPIRATQPFQLKKSPSSSPTPRSATETRNVRNRWSSSPDHRSSPDRVDRKSPNSPNIKVSNRRSPSPSIRRTASLDTIAGPYLTGQWPRDVIGIYQHGIHTRDNKATQTPDWSTETTNQQIQPIKSNNKSTHGRTSAIADPDFKQMREQIRRIAKSSRHNDKKERLPPVHGNHSALAHPLSSTQPRSMSNPISIGGQNFGRTPRRQNSMEALNKEIDMLINKDVPGNEPRVVQGITPPDGHRAPVPRSSTRTMETQTPQEFVREDGESASSVPTPTSSPSSEQQHLTHNSRNLGELEGKDAGVSPCPKYASSPRPNNTYMFKREPPEGAENVKPFKEQDTPQQISPTCPDKNKVNFYPKTNATAFTEVKTLHWKSLKPNHASSAIDSEQNNTTGVQTENNNSSSNEISFETSVDA</sequence>
<dbReference type="PANTHER" id="PTHR14972">
    <property type="entry name" value="AGAP011572-PA"/>
    <property type="match status" value="1"/>
</dbReference>
<feature type="compositionally biased region" description="Low complexity" evidence="2">
    <location>
        <begin position="79"/>
        <end position="88"/>
    </location>
</feature>
<dbReference type="InterPro" id="IPR026642">
    <property type="entry name" value="Glcci1/FAM117"/>
</dbReference>
<evidence type="ECO:0000313" key="3">
    <source>
        <dbReference type="EMBL" id="CAK8675254.1"/>
    </source>
</evidence>